<dbReference type="GO" id="GO:0004497">
    <property type="term" value="F:monooxygenase activity"/>
    <property type="evidence" value="ECO:0007669"/>
    <property type="project" value="UniProtKB-KW"/>
</dbReference>
<dbReference type="AlphaFoldDB" id="A0A6L2Q2C6"/>
<dbReference type="EMBL" id="BLKM01000799">
    <property type="protein sequence ID" value="GFG38634.1"/>
    <property type="molecule type" value="Genomic_DNA"/>
</dbReference>
<dbReference type="InParanoid" id="A0A6L2Q2C6"/>
<evidence type="ECO:0000256" key="9">
    <source>
        <dbReference type="ARBA" id="ARBA00023002"/>
    </source>
</evidence>
<dbReference type="InterPro" id="IPR036396">
    <property type="entry name" value="Cyt_P450_sf"/>
</dbReference>
<comment type="subcellular location">
    <subcellularLocation>
        <location evidence="3">Endoplasmic reticulum membrane</location>
        <topology evidence="3">Peripheral membrane protein</topology>
    </subcellularLocation>
    <subcellularLocation>
        <location evidence="2">Microsome membrane</location>
        <topology evidence="2">Peripheral membrane protein</topology>
    </subcellularLocation>
</comment>
<dbReference type="GO" id="GO:0005506">
    <property type="term" value="F:iron ion binding"/>
    <property type="evidence" value="ECO:0007669"/>
    <property type="project" value="InterPro"/>
</dbReference>
<accession>A0A6L2Q2C6</accession>
<dbReference type="GO" id="GO:0005789">
    <property type="term" value="C:endoplasmic reticulum membrane"/>
    <property type="evidence" value="ECO:0007669"/>
    <property type="project" value="UniProtKB-SubCell"/>
</dbReference>
<name>A0A6L2Q2C6_COPFO</name>
<dbReference type="InterPro" id="IPR002401">
    <property type="entry name" value="Cyt_P450_E_grp-I"/>
</dbReference>
<evidence type="ECO:0008006" key="17">
    <source>
        <dbReference type="Google" id="ProtNLM"/>
    </source>
</evidence>
<reference evidence="16" key="1">
    <citation type="submission" date="2020-01" db="EMBL/GenBank/DDBJ databases">
        <title>Draft genome sequence of the Termite Coptotermes fromosanus.</title>
        <authorList>
            <person name="Itakura S."/>
            <person name="Yosikawa Y."/>
            <person name="Umezawa K."/>
        </authorList>
    </citation>
    <scope>NUCLEOTIDE SEQUENCE [LARGE SCALE GENOMIC DNA]</scope>
</reference>
<dbReference type="PANTHER" id="PTHR24291:SF189">
    <property type="entry name" value="CYTOCHROME P450 4C3-RELATED"/>
    <property type="match status" value="1"/>
</dbReference>
<evidence type="ECO:0000256" key="8">
    <source>
        <dbReference type="ARBA" id="ARBA00022848"/>
    </source>
</evidence>
<evidence type="ECO:0000256" key="1">
    <source>
        <dbReference type="ARBA" id="ARBA00001971"/>
    </source>
</evidence>
<evidence type="ECO:0000256" key="11">
    <source>
        <dbReference type="ARBA" id="ARBA00023033"/>
    </source>
</evidence>
<organism evidence="15 16">
    <name type="scientific">Coptotermes formosanus</name>
    <name type="common">Formosan subterranean termite</name>
    <dbReference type="NCBI Taxonomy" id="36987"/>
    <lineage>
        <taxon>Eukaryota</taxon>
        <taxon>Metazoa</taxon>
        <taxon>Ecdysozoa</taxon>
        <taxon>Arthropoda</taxon>
        <taxon>Hexapoda</taxon>
        <taxon>Insecta</taxon>
        <taxon>Pterygota</taxon>
        <taxon>Neoptera</taxon>
        <taxon>Polyneoptera</taxon>
        <taxon>Dictyoptera</taxon>
        <taxon>Blattodea</taxon>
        <taxon>Blattoidea</taxon>
        <taxon>Termitoidae</taxon>
        <taxon>Rhinotermitidae</taxon>
        <taxon>Coptotermes</taxon>
    </lineage>
</organism>
<evidence type="ECO:0000313" key="15">
    <source>
        <dbReference type="EMBL" id="GFG38634.1"/>
    </source>
</evidence>
<keyword evidence="11 14" id="KW-0503">Monooxygenase</keyword>
<evidence type="ECO:0000256" key="3">
    <source>
        <dbReference type="ARBA" id="ARBA00004406"/>
    </source>
</evidence>
<protein>
    <recommendedName>
        <fullName evidence="17">Cytochrome P450</fullName>
    </recommendedName>
</protein>
<dbReference type="PROSITE" id="PS00086">
    <property type="entry name" value="CYTOCHROME_P450"/>
    <property type="match status" value="1"/>
</dbReference>
<evidence type="ECO:0000256" key="6">
    <source>
        <dbReference type="ARBA" id="ARBA00022723"/>
    </source>
</evidence>
<dbReference type="InterPro" id="IPR017972">
    <property type="entry name" value="Cyt_P450_CS"/>
</dbReference>
<dbReference type="SUPFAM" id="SSF48264">
    <property type="entry name" value="Cytochrome P450"/>
    <property type="match status" value="1"/>
</dbReference>
<keyword evidence="16" id="KW-1185">Reference proteome</keyword>
<keyword evidence="10 13" id="KW-0408">Iron</keyword>
<evidence type="ECO:0000256" key="2">
    <source>
        <dbReference type="ARBA" id="ARBA00004174"/>
    </source>
</evidence>
<dbReference type="Pfam" id="PF00067">
    <property type="entry name" value="p450"/>
    <property type="match status" value="1"/>
</dbReference>
<dbReference type="GO" id="GO:0016705">
    <property type="term" value="F:oxidoreductase activity, acting on paired donors, with incorporation or reduction of molecular oxygen"/>
    <property type="evidence" value="ECO:0007669"/>
    <property type="project" value="InterPro"/>
</dbReference>
<keyword evidence="7" id="KW-0256">Endoplasmic reticulum</keyword>
<keyword evidence="8" id="KW-0492">Microsome</keyword>
<dbReference type="PRINTS" id="PR00385">
    <property type="entry name" value="P450"/>
</dbReference>
<proteinExistence type="inferred from homology"/>
<evidence type="ECO:0000256" key="4">
    <source>
        <dbReference type="ARBA" id="ARBA00010617"/>
    </source>
</evidence>
<dbReference type="Gene3D" id="1.10.630.10">
    <property type="entry name" value="Cytochrome P450"/>
    <property type="match status" value="1"/>
</dbReference>
<dbReference type="InterPro" id="IPR050196">
    <property type="entry name" value="Cytochrome_P450_Monoox"/>
</dbReference>
<keyword evidence="5 13" id="KW-0349">Heme</keyword>
<evidence type="ECO:0000256" key="5">
    <source>
        <dbReference type="ARBA" id="ARBA00022617"/>
    </source>
</evidence>
<dbReference type="PANTHER" id="PTHR24291">
    <property type="entry name" value="CYTOCHROME P450 FAMILY 4"/>
    <property type="match status" value="1"/>
</dbReference>
<dbReference type="OrthoDB" id="1470350at2759"/>
<keyword evidence="9 14" id="KW-0560">Oxidoreductase</keyword>
<sequence length="577" mass="65167">MKLLELTDVCVSQLRLRYPVDGGTVSAESWLPMCKVTRFHTPQDKLTDVSEDSSATIYTIEMSGSDNMDSFEATSRDPGTGEIWWRTSSVFLASAAVTSILLLFWSKRRMWELASRLPGPTPVPLLGNLLTFAGCDLIQFFQMIVKLVDKHGSIFKLWIGQDLFVLLSNPVAVEKILGNKNFIRRTGYVTKVGKPFFRNGLLMSDGDTWRIHRKIISSTFHNNVLDQFVDNFSKNSSILVDKLSSKCDGKTFDIYPFISLCTLDVICETAMGTAVNAQLDDDGEYVRNVLRSLQLLSERFMRPWLSVDWIFNLTQLGKEQAATLKYMHGNVQQVVSEKLAKFHASGRQKTQVEDLQSVKRKKLSLLDLLVEDEQLTPDEIHDEVVTIVAAGSETTASTCCYVLALLGVHQDIQERVMEEQRTVFGDDIHRPVTCEDLPHMPYLEQVIKEALRLFPPIPYLFRKVEQETDLGNGFVLPAGCYSMVVTYTTHRNPEYFPDPERFDPDRFSPENCLGRHPYAYIPFGAGRRMCVAYKFGVMEAKTMLSTILRRFHVVEAVGGISALVNNLESGVVLKPAK</sequence>
<comment type="similarity">
    <text evidence="4 14">Belongs to the cytochrome P450 family.</text>
</comment>
<evidence type="ECO:0000256" key="14">
    <source>
        <dbReference type="RuleBase" id="RU000461"/>
    </source>
</evidence>
<dbReference type="PRINTS" id="PR00463">
    <property type="entry name" value="EP450I"/>
</dbReference>
<evidence type="ECO:0000256" key="12">
    <source>
        <dbReference type="ARBA" id="ARBA00023136"/>
    </source>
</evidence>
<evidence type="ECO:0000256" key="7">
    <source>
        <dbReference type="ARBA" id="ARBA00022824"/>
    </source>
</evidence>
<gene>
    <name evidence="15" type="ORF">Cfor_09230</name>
</gene>
<comment type="caution">
    <text evidence="15">The sequence shown here is derived from an EMBL/GenBank/DDBJ whole genome shotgun (WGS) entry which is preliminary data.</text>
</comment>
<evidence type="ECO:0000256" key="10">
    <source>
        <dbReference type="ARBA" id="ARBA00023004"/>
    </source>
</evidence>
<feature type="binding site" description="axial binding residue" evidence="13">
    <location>
        <position position="530"/>
    </location>
    <ligand>
        <name>heme</name>
        <dbReference type="ChEBI" id="CHEBI:30413"/>
    </ligand>
    <ligandPart>
        <name>Fe</name>
        <dbReference type="ChEBI" id="CHEBI:18248"/>
    </ligandPart>
</feature>
<evidence type="ECO:0000313" key="16">
    <source>
        <dbReference type="Proteomes" id="UP000502823"/>
    </source>
</evidence>
<feature type="non-terminal residue" evidence="15">
    <location>
        <position position="577"/>
    </location>
</feature>
<dbReference type="CDD" id="cd20628">
    <property type="entry name" value="CYP4"/>
    <property type="match status" value="1"/>
</dbReference>
<dbReference type="GO" id="GO:0020037">
    <property type="term" value="F:heme binding"/>
    <property type="evidence" value="ECO:0007669"/>
    <property type="project" value="InterPro"/>
</dbReference>
<dbReference type="InterPro" id="IPR001128">
    <property type="entry name" value="Cyt_P450"/>
</dbReference>
<keyword evidence="12" id="KW-0472">Membrane</keyword>
<comment type="cofactor">
    <cofactor evidence="1 13">
        <name>heme</name>
        <dbReference type="ChEBI" id="CHEBI:30413"/>
    </cofactor>
</comment>
<evidence type="ECO:0000256" key="13">
    <source>
        <dbReference type="PIRSR" id="PIRSR602401-1"/>
    </source>
</evidence>
<dbReference type="Proteomes" id="UP000502823">
    <property type="component" value="Unassembled WGS sequence"/>
</dbReference>
<keyword evidence="6 13" id="KW-0479">Metal-binding</keyword>